<name>F0F7F5_9BACT</name>
<dbReference type="AlphaFoldDB" id="F0F7F5"/>
<sequence>MGSCLQKRKDRLMDRLRINLPFQHFIGSSEIWSDKASLLHNKAYREAEENHHVQVRQGFPRHCNTC</sequence>
<comment type="caution">
    <text evidence="1">The sequence shown here is derived from an EMBL/GenBank/DDBJ whole genome shotgun (WGS) entry which is preliminary data.</text>
</comment>
<keyword evidence="2" id="KW-1185">Reference proteome</keyword>
<evidence type="ECO:0000313" key="1">
    <source>
        <dbReference type="EMBL" id="EGC19943.1"/>
    </source>
</evidence>
<organism evidence="1 2">
    <name type="scientific">Prevotella multiformis DSM 16608</name>
    <dbReference type="NCBI Taxonomy" id="888743"/>
    <lineage>
        <taxon>Bacteria</taxon>
        <taxon>Pseudomonadati</taxon>
        <taxon>Bacteroidota</taxon>
        <taxon>Bacteroidia</taxon>
        <taxon>Bacteroidales</taxon>
        <taxon>Prevotellaceae</taxon>
        <taxon>Prevotella</taxon>
    </lineage>
</organism>
<gene>
    <name evidence="1" type="ORF">HMPREF9141_1522</name>
</gene>
<proteinExistence type="predicted"/>
<dbReference type="EMBL" id="AEWX01000022">
    <property type="protein sequence ID" value="EGC19943.1"/>
    <property type="molecule type" value="Genomic_DNA"/>
</dbReference>
<reference evidence="1 2" key="1">
    <citation type="submission" date="2011-01" db="EMBL/GenBank/DDBJ databases">
        <authorList>
            <person name="Muzny D."/>
            <person name="Qin X."/>
            <person name="Deng J."/>
            <person name="Jiang H."/>
            <person name="Liu Y."/>
            <person name="Qu J."/>
            <person name="Song X.-Z."/>
            <person name="Zhang L."/>
            <person name="Thornton R."/>
            <person name="Coyle M."/>
            <person name="Francisco L."/>
            <person name="Jackson L."/>
            <person name="Javaid M."/>
            <person name="Korchina V."/>
            <person name="Kovar C."/>
            <person name="Mata R."/>
            <person name="Mathew T."/>
            <person name="Ngo R."/>
            <person name="Nguyen L."/>
            <person name="Nguyen N."/>
            <person name="Okwuonu G."/>
            <person name="Ongeri F."/>
            <person name="Pham C."/>
            <person name="Simmons D."/>
            <person name="Wilczek-Boney K."/>
            <person name="Hale W."/>
            <person name="Jakkamsetti A."/>
            <person name="Pham P."/>
            <person name="Ruth R."/>
            <person name="San Lucas F."/>
            <person name="Warren J."/>
            <person name="Zhang J."/>
            <person name="Zhao Z."/>
            <person name="Zhou C."/>
            <person name="Zhu D."/>
            <person name="Lee S."/>
            <person name="Bess C."/>
            <person name="Blankenburg K."/>
            <person name="Forbes L."/>
            <person name="Fu Q."/>
            <person name="Gubbala S."/>
            <person name="Hirani K."/>
            <person name="Jayaseelan J.C."/>
            <person name="Lara F."/>
            <person name="Munidasa M."/>
            <person name="Palculict T."/>
            <person name="Patil S."/>
            <person name="Pu L.-L."/>
            <person name="Saada N."/>
            <person name="Tang L."/>
            <person name="Weissenberger G."/>
            <person name="Zhu Y."/>
            <person name="Hemphill L."/>
            <person name="Shang Y."/>
            <person name="Youmans B."/>
            <person name="Ayvaz T."/>
            <person name="Ross M."/>
            <person name="Santibanez J."/>
            <person name="Aqrawi P."/>
            <person name="Gross S."/>
            <person name="Joshi V."/>
            <person name="Fowler G."/>
            <person name="Nazareth L."/>
            <person name="Reid J."/>
            <person name="Worley K."/>
            <person name="Petrosino J."/>
            <person name="Highlander S."/>
            <person name="Gibbs R."/>
        </authorList>
    </citation>
    <scope>NUCLEOTIDE SEQUENCE [LARGE SCALE GENOMIC DNA]</scope>
    <source>
        <strain evidence="1 2">DSM 16608</strain>
    </source>
</reference>
<accession>F0F7F5</accession>
<dbReference type="HOGENOM" id="CLU_2827608_0_0_10"/>
<evidence type="ECO:0000313" key="2">
    <source>
        <dbReference type="Proteomes" id="UP000005697"/>
    </source>
</evidence>
<protein>
    <submittedName>
        <fullName evidence="1">Uncharacterized protein</fullName>
    </submittedName>
</protein>
<dbReference type="Proteomes" id="UP000005697">
    <property type="component" value="Unassembled WGS sequence"/>
</dbReference>